<proteinExistence type="predicted"/>
<dbReference type="Proteomes" id="UP000008141">
    <property type="component" value="Unassembled WGS sequence"/>
</dbReference>
<dbReference type="RefSeq" id="XP_005851546.1">
    <property type="nucleotide sequence ID" value="XM_005851484.1"/>
</dbReference>
<evidence type="ECO:0000313" key="4">
    <source>
        <dbReference type="Proteomes" id="UP000008141"/>
    </source>
</evidence>
<dbReference type="InParanoid" id="E1Z515"/>
<dbReference type="PANTHER" id="PTHR10476">
    <property type="entry name" value="CHARGED MULTIVESICULAR BODY PROTEIN"/>
    <property type="match status" value="1"/>
</dbReference>
<evidence type="ECO:0000256" key="2">
    <source>
        <dbReference type="SAM" id="MobiDB-lite"/>
    </source>
</evidence>
<accession>E1Z515</accession>
<dbReference type="KEGG" id="cvr:CHLNCDRAFT_138002"/>
<dbReference type="OrthoDB" id="5594417at2759"/>
<organism evidence="4">
    <name type="scientific">Chlorella variabilis</name>
    <name type="common">Green alga</name>
    <dbReference type="NCBI Taxonomy" id="554065"/>
    <lineage>
        <taxon>Eukaryota</taxon>
        <taxon>Viridiplantae</taxon>
        <taxon>Chlorophyta</taxon>
        <taxon>core chlorophytes</taxon>
        <taxon>Trebouxiophyceae</taxon>
        <taxon>Chlorellales</taxon>
        <taxon>Chlorellaceae</taxon>
        <taxon>Chlorella clade</taxon>
        <taxon>Chlorella</taxon>
    </lineage>
</organism>
<gene>
    <name evidence="3" type="ORF">CHLNCDRAFT_138002</name>
</gene>
<dbReference type="GeneID" id="17358597"/>
<feature type="coiled-coil region" evidence="1">
    <location>
        <begin position="29"/>
        <end position="56"/>
    </location>
</feature>
<reference evidence="3 4" key="1">
    <citation type="journal article" date="2010" name="Plant Cell">
        <title>The Chlorella variabilis NC64A genome reveals adaptation to photosymbiosis, coevolution with viruses, and cryptic sex.</title>
        <authorList>
            <person name="Blanc G."/>
            <person name="Duncan G."/>
            <person name="Agarkova I."/>
            <person name="Borodovsky M."/>
            <person name="Gurnon J."/>
            <person name="Kuo A."/>
            <person name="Lindquist E."/>
            <person name="Lucas S."/>
            <person name="Pangilinan J."/>
            <person name="Polle J."/>
            <person name="Salamov A."/>
            <person name="Terry A."/>
            <person name="Yamada T."/>
            <person name="Dunigan D.D."/>
            <person name="Grigoriev I.V."/>
            <person name="Claverie J.M."/>
            <person name="Van Etten J.L."/>
        </authorList>
    </citation>
    <scope>NUCLEOTIDE SEQUENCE [LARGE SCALE GENOMIC DNA]</scope>
    <source>
        <strain evidence="3 4">NC64A</strain>
    </source>
</reference>
<dbReference type="AlphaFoldDB" id="E1Z515"/>
<feature type="region of interest" description="Disordered" evidence="2">
    <location>
        <begin position="184"/>
        <end position="213"/>
    </location>
</feature>
<protein>
    <submittedName>
        <fullName evidence="3">Uncharacterized protein</fullName>
    </submittedName>
</protein>
<dbReference type="EMBL" id="GL433836">
    <property type="protein sequence ID" value="EFN59444.1"/>
    <property type="molecule type" value="Genomic_DNA"/>
</dbReference>
<dbReference type="OMA" id="EIMRMEM"/>
<dbReference type="eggNOG" id="KOG3230">
    <property type="taxonomic scope" value="Eukaryota"/>
</dbReference>
<dbReference type="FunCoup" id="E1Z515">
    <property type="interactions" value="989"/>
</dbReference>
<name>E1Z515_CHLVA</name>
<keyword evidence="4" id="KW-1185">Reference proteome</keyword>
<dbReference type="STRING" id="554065.E1Z515"/>
<dbReference type="GO" id="GO:0007034">
    <property type="term" value="P:vacuolar transport"/>
    <property type="evidence" value="ECO:0007669"/>
    <property type="project" value="InterPro"/>
</dbReference>
<dbReference type="Pfam" id="PF03357">
    <property type="entry name" value="Snf7"/>
    <property type="match status" value="1"/>
</dbReference>
<evidence type="ECO:0000313" key="3">
    <source>
        <dbReference type="EMBL" id="EFN59444.1"/>
    </source>
</evidence>
<evidence type="ECO:0000256" key="1">
    <source>
        <dbReference type="SAM" id="Coils"/>
    </source>
</evidence>
<dbReference type="Gene3D" id="6.10.140.1230">
    <property type="match status" value="1"/>
</dbReference>
<keyword evidence="1" id="KW-0175">Coiled coil</keyword>
<sequence length="213" mass="23234">MSALGKLFKKEPTAKEVVRESQRNIGKNVRDIDREIASLRREEQKLIKDIKLAAKQGNQAGTRILAQQLVRLRAQITKMHTTQAQLRGVGVSMTTAAATSSVGQSMQVAGKAMAAMGAQNDPKKIMQNMQQFSRENAKMEMTGEMMDAAVEDALGDDVDEETDDVMAQVLDEIGIDLSSQIGAAPKRVAAPAQQQRVEPEEEDELASRLAALK</sequence>
<dbReference type="InterPro" id="IPR005024">
    <property type="entry name" value="Snf7_fam"/>
</dbReference>